<evidence type="ECO:0000256" key="1">
    <source>
        <dbReference type="ARBA" id="ARBA00004141"/>
    </source>
</evidence>
<evidence type="ECO:0000313" key="7">
    <source>
        <dbReference type="EMBL" id="KMO81098.1"/>
    </source>
</evidence>
<protein>
    <submittedName>
        <fullName evidence="7">Multidrug resistance protein stp</fullName>
    </submittedName>
</protein>
<dbReference type="EMBL" id="JYNL01000014">
    <property type="protein sequence ID" value="KMO81098.1"/>
    <property type="molecule type" value="Genomic_DNA"/>
</dbReference>
<comment type="caution">
    <text evidence="7">The sequence shown here is derived from an EMBL/GenBank/DDBJ whole genome shotgun (WGS) entry which is preliminary data.</text>
</comment>
<dbReference type="PATRIC" id="fig|37916.4.peg.1456"/>
<dbReference type="PANTHER" id="PTHR23501">
    <property type="entry name" value="MAJOR FACILITATOR SUPERFAMILY"/>
    <property type="match status" value="1"/>
</dbReference>
<feature type="region of interest" description="Disordered" evidence="6">
    <location>
        <begin position="134"/>
        <end position="187"/>
    </location>
</feature>
<dbReference type="AlphaFoldDB" id="A0A0J6WGH2"/>
<dbReference type="STRING" id="37916.MCHLDSM_01559"/>
<evidence type="ECO:0000256" key="5">
    <source>
        <dbReference type="ARBA" id="ARBA00023136"/>
    </source>
</evidence>
<dbReference type="InterPro" id="IPR036259">
    <property type="entry name" value="MFS_trans_sf"/>
</dbReference>
<evidence type="ECO:0000313" key="8">
    <source>
        <dbReference type="Proteomes" id="UP000036513"/>
    </source>
</evidence>
<dbReference type="GO" id="GO:0005886">
    <property type="term" value="C:plasma membrane"/>
    <property type="evidence" value="ECO:0007669"/>
    <property type="project" value="TreeGrafter"/>
</dbReference>
<feature type="compositionally biased region" description="Basic and acidic residues" evidence="6">
    <location>
        <begin position="178"/>
        <end position="187"/>
    </location>
</feature>
<keyword evidence="2" id="KW-0813">Transport</keyword>
<dbReference type="Proteomes" id="UP000036513">
    <property type="component" value="Unassembled WGS sequence"/>
</dbReference>
<dbReference type="SUPFAM" id="SSF103473">
    <property type="entry name" value="MFS general substrate transporter"/>
    <property type="match status" value="1"/>
</dbReference>
<evidence type="ECO:0000256" key="6">
    <source>
        <dbReference type="SAM" id="MobiDB-lite"/>
    </source>
</evidence>
<reference evidence="7 8" key="1">
    <citation type="journal article" date="2015" name="Genome Biol. Evol.">
        <title>Characterization of Three Mycobacterium spp. with Potential Use in Bioremediation by Genome Sequencing and Comparative Genomics.</title>
        <authorList>
            <person name="Das S."/>
            <person name="Pettersson B.M."/>
            <person name="Behra P.R."/>
            <person name="Ramesh M."/>
            <person name="Dasgupta S."/>
            <person name="Bhattacharya A."/>
            <person name="Kirsebom L.A."/>
        </authorList>
    </citation>
    <scope>NUCLEOTIDE SEQUENCE [LARGE SCALE GENOMIC DNA]</scope>
    <source>
        <strain evidence="7 8">DSM 43826</strain>
    </source>
</reference>
<evidence type="ECO:0000256" key="4">
    <source>
        <dbReference type="ARBA" id="ARBA00022989"/>
    </source>
</evidence>
<dbReference type="GO" id="GO:0022857">
    <property type="term" value="F:transmembrane transporter activity"/>
    <property type="evidence" value="ECO:0007669"/>
    <property type="project" value="TreeGrafter"/>
</dbReference>
<keyword evidence="5" id="KW-0472">Membrane</keyword>
<keyword evidence="3" id="KW-0812">Transmembrane</keyword>
<name>A0A0J6WGH2_9MYCO</name>
<comment type="subcellular location">
    <subcellularLocation>
        <location evidence="1">Membrane</location>
        <topology evidence="1">Multi-pass membrane protein</topology>
    </subcellularLocation>
</comment>
<evidence type="ECO:0000256" key="3">
    <source>
        <dbReference type="ARBA" id="ARBA00022692"/>
    </source>
</evidence>
<sequence>MGTGLGICMAPATAAIVAATPVEKHGVAAAVNDAAREVGAAVGIAIAGSVLAAGYTDRITPALPGLPGPARGPFSDSLAAALQAGEKSGPAREQLATIAKSAFMHGYGHAGVVLSGITVASALILAIGAPGRRDATLDGAENRGDNPLSGTTARPHSHTGHDMPDDHDEPTSGYQQVERMERFDDSP</sequence>
<feature type="compositionally biased region" description="Basic and acidic residues" evidence="6">
    <location>
        <begin position="134"/>
        <end position="144"/>
    </location>
</feature>
<accession>A0A0J6WGH2</accession>
<evidence type="ECO:0000256" key="2">
    <source>
        <dbReference type="ARBA" id="ARBA00022448"/>
    </source>
</evidence>
<proteinExistence type="predicted"/>
<organism evidence="7 8">
    <name type="scientific">Mycolicibacterium chlorophenolicum</name>
    <dbReference type="NCBI Taxonomy" id="37916"/>
    <lineage>
        <taxon>Bacteria</taxon>
        <taxon>Bacillati</taxon>
        <taxon>Actinomycetota</taxon>
        <taxon>Actinomycetes</taxon>
        <taxon>Mycobacteriales</taxon>
        <taxon>Mycobacteriaceae</taxon>
        <taxon>Mycolicibacterium</taxon>
    </lineage>
</organism>
<gene>
    <name evidence="7" type="primary">stp_1</name>
    <name evidence="7" type="ORF">MCHLDSM_01559</name>
</gene>
<keyword evidence="4" id="KW-1133">Transmembrane helix</keyword>
<keyword evidence="8" id="KW-1185">Reference proteome</keyword>